<dbReference type="Pfam" id="PF04358">
    <property type="entry name" value="DsrC"/>
    <property type="match status" value="1"/>
</dbReference>
<dbReference type="EMBL" id="BSDE01000003">
    <property type="protein sequence ID" value="GLH73333.1"/>
    <property type="molecule type" value="Genomic_DNA"/>
</dbReference>
<dbReference type="SUPFAM" id="SSF69721">
    <property type="entry name" value="DsrC, the gamma subunit of dissimilatory sulfite reductase"/>
    <property type="match status" value="1"/>
</dbReference>
<keyword evidence="5" id="KW-1185">Reference proteome</keyword>
<evidence type="ECO:0000256" key="1">
    <source>
        <dbReference type="ARBA" id="ARBA00004496"/>
    </source>
</evidence>
<comment type="similarity">
    <text evidence="2">Belongs to the DsrC/TusE family.</text>
</comment>
<dbReference type="RefSeq" id="WP_285574280.1">
    <property type="nucleotide sequence ID" value="NZ_BSDE01000003.1"/>
</dbReference>
<dbReference type="Gene3D" id="1.10.10.370">
    <property type="entry name" value="DsrC-like protein, C-terminal domain"/>
    <property type="match status" value="1"/>
</dbReference>
<dbReference type="NCBIfam" id="TIGR03342">
    <property type="entry name" value="dsrC_tusE_dsvC"/>
    <property type="match status" value="1"/>
</dbReference>
<comment type="caution">
    <text evidence="4">The sequence shown here is derived from an EMBL/GenBank/DDBJ whole genome shotgun (WGS) entry which is preliminary data.</text>
</comment>
<name>A0ABQ5QG46_9BACT</name>
<gene>
    <name evidence="4" type="ORF">GETHLI_18350</name>
</gene>
<dbReference type="Proteomes" id="UP001165069">
    <property type="component" value="Unassembled WGS sequence"/>
</dbReference>
<dbReference type="InterPro" id="IPR007453">
    <property type="entry name" value="DsrC/TusE"/>
</dbReference>
<dbReference type="Gene3D" id="3.30.1420.10">
    <property type="match status" value="1"/>
</dbReference>
<evidence type="ECO:0000256" key="3">
    <source>
        <dbReference type="ARBA" id="ARBA00022490"/>
    </source>
</evidence>
<accession>A0ABQ5QG46</accession>
<proteinExistence type="inferred from homology"/>
<dbReference type="PANTHER" id="PTHR37010:SF1">
    <property type="entry name" value="SULFURTRANSFERASE TUSE"/>
    <property type="match status" value="1"/>
</dbReference>
<dbReference type="InterPro" id="IPR025526">
    <property type="entry name" value="DsrC-like_dom_sf"/>
</dbReference>
<organism evidence="4 5">
    <name type="scientific">Geothrix limicola</name>
    <dbReference type="NCBI Taxonomy" id="2927978"/>
    <lineage>
        <taxon>Bacteria</taxon>
        <taxon>Pseudomonadati</taxon>
        <taxon>Acidobacteriota</taxon>
        <taxon>Holophagae</taxon>
        <taxon>Holophagales</taxon>
        <taxon>Holophagaceae</taxon>
        <taxon>Geothrix</taxon>
    </lineage>
</organism>
<comment type="subcellular location">
    <subcellularLocation>
        <location evidence="1">Cytoplasm</location>
    </subcellularLocation>
</comment>
<evidence type="ECO:0000256" key="2">
    <source>
        <dbReference type="ARBA" id="ARBA00005718"/>
    </source>
</evidence>
<dbReference type="InterPro" id="IPR042072">
    <property type="entry name" value="DsrC-like_C"/>
</dbReference>
<reference evidence="4 5" key="1">
    <citation type="journal article" date="2023" name="Antonie Van Leeuwenhoek">
        <title>Mesoterricola silvestris gen. nov., sp. nov., Mesoterricola sediminis sp. nov., Geothrix oryzae sp. nov., Geothrix edaphica sp. nov., Geothrix rubra sp. nov., and Geothrix limicola sp. nov., six novel members of Acidobacteriota isolated from soils.</title>
        <authorList>
            <person name="Itoh H."/>
            <person name="Sugisawa Y."/>
            <person name="Mise K."/>
            <person name="Xu Z."/>
            <person name="Kuniyasu M."/>
            <person name="Ushijima N."/>
            <person name="Kawano K."/>
            <person name="Kobayashi E."/>
            <person name="Shiratori Y."/>
            <person name="Masuda Y."/>
            <person name="Senoo K."/>
        </authorList>
    </citation>
    <scope>NUCLEOTIDE SEQUENCE [LARGE SCALE GENOMIC DNA]</scope>
    <source>
        <strain evidence="4 5">Red804</strain>
    </source>
</reference>
<protein>
    <submittedName>
        <fullName evidence="4">Sulfurtransferase TusE</fullName>
    </submittedName>
</protein>
<keyword evidence="3" id="KW-0963">Cytoplasm</keyword>
<dbReference type="PANTHER" id="PTHR37010">
    <property type="entry name" value="SULFURTRANSFERASE TUSE"/>
    <property type="match status" value="1"/>
</dbReference>
<evidence type="ECO:0000313" key="4">
    <source>
        <dbReference type="EMBL" id="GLH73333.1"/>
    </source>
</evidence>
<dbReference type="InterPro" id="IPR043163">
    <property type="entry name" value="DsrC-like_N"/>
</dbReference>
<evidence type="ECO:0000313" key="5">
    <source>
        <dbReference type="Proteomes" id="UP001165069"/>
    </source>
</evidence>
<dbReference type="PIRSF" id="PIRSF006223">
    <property type="entry name" value="DsrC_TusE"/>
    <property type="match status" value="1"/>
</dbReference>
<sequence length="106" mass="11663">MGSLVFNGQVVALNEEGFLVEPGLWNEDLARVLAREEEGLETLDEEHWAVIRFIRAHFEEKQGAPMVRAVCKGTGLRLQRIYDLFPSGPAKGACKLAGLPKPDGCV</sequence>